<keyword evidence="2" id="KW-1185">Reference proteome</keyword>
<dbReference type="Proteomes" id="UP001549097">
    <property type="component" value="Unassembled WGS sequence"/>
</dbReference>
<gene>
    <name evidence="1" type="ORF">ABID52_001976</name>
</gene>
<proteinExistence type="predicted"/>
<evidence type="ECO:0000313" key="2">
    <source>
        <dbReference type="Proteomes" id="UP001549097"/>
    </source>
</evidence>
<dbReference type="EMBL" id="JBEPMP010000001">
    <property type="protein sequence ID" value="MET3728395.1"/>
    <property type="molecule type" value="Genomic_DNA"/>
</dbReference>
<reference evidence="1 2" key="1">
    <citation type="submission" date="2024-06" db="EMBL/GenBank/DDBJ databases">
        <title>Genomic Encyclopedia of Type Strains, Phase IV (KMG-IV): sequencing the most valuable type-strain genomes for metagenomic binning, comparative biology and taxonomic classification.</title>
        <authorList>
            <person name="Goeker M."/>
        </authorList>
    </citation>
    <scope>NUCLEOTIDE SEQUENCE [LARGE SCALE GENOMIC DNA]</scope>
    <source>
        <strain evidence="1 2">DSM 100124</strain>
    </source>
</reference>
<evidence type="ECO:0000313" key="1">
    <source>
        <dbReference type="EMBL" id="MET3728395.1"/>
    </source>
</evidence>
<name>A0ABV2LIH8_9BACL</name>
<sequence>MHSGKSIYVQKASQEYQQIIIDCEANYIKFNQFYVENGFEYIGESDGQCIHKNPFIGSDDERIF</sequence>
<organism evidence="1 2">
    <name type="scientific">Fictibacillus halophilus</name>
    <dbReference type="NCBI Taxonomy" id="1610490"/>
    <lineage>
        <taxon>Bacteria</taxon>
        <taxon>Bacillati</taxon>
        <taxon>Bacillota</taxon>
        <taxon>Bacilli</taxon>
        <taxon>Bacillales</taxon>
        <taxon>Fictibacillaceae</taxon>
        <taxon>Fictibacillus</taxon>
    </lineage>
</organism>
<comment type="caution">
    <text evidence="1">The sequence shown here is derived from an EMBL/GenBank/DDBJ whole genome shotgun (WGS) entry which is preliminary data.</text>
</comment>
<accession>A0ABV2LIH8</accession>
<protein>
    <submittedName>
        <fullName evidence="1">Uncharacterized protein</fullName>
    </submittedName>
</protein>